<dbReference type="SMART" id="SM00733">
    <property type="entry name" value="Mterf"/>
    <property type="match status" value="5"/>
</dbReference>
<evidence type="ECO:0000313" key="5">
    <source>
        <dbReference type="Proteomes" id="UP001174677"/>
    </source>
</evidence>
<dbReference type="PANTHER" id="PTHR13068:SF236">
    <property type="entry name" value="OS02G0749800 PROTEIN"/>
    <property type="match status" value="1"/>
</dbReference>
<dbReference type="InterPro" id="IPR003690">
    <property type="entry name" value="MTERF"/>
</dbReference>
<evidence type="ECO:0000256" key="3">
    <source>
        <dbReference type="ARBA" id="ARBA00022946"/>
    </source>
</evidence>
<keyword evidence="2" id="KW-0806">Transcription termination</keyword>
<keyword evidence="2" id="KW-0804">Transcription</keyword>
<keyword evidence="5" id="KW-1185">Reference proteome</keyword>
<evidence type="ECO:0000256" key="2">
    <source>
        <dbReference type="ARBA" id="ARBA00022472"/>
    </source>
</evidence>
<evidence type="ECO:0000256" key="1">
    <source>
        <dbReference type="ARBA" id="ARBA00007692"/>
    </source>
</evidence>
<dbReference type="Gene3D" id="1.25.70.10">
    <property type="entry name" value="Transcription termination factor 3, mitochondrial"/>
    <property type="match status" value="1"/>
</dbReference>
<comment type="caution">
    <text evidence="4">The sequence shown here is derived from an EMBL/GenBank/DDBJ whole genome shotgun (WGS) entry which is preliminary data.</text>
</comment>
<accession>A0ABQ9KDW1</accession>
<dbReference type="EMBL" id="JARPOI010000018">
    <property type="protein sequence ID" value="KAJ9135463.1"/>
    <property type="molecule type" value="Genomic_DNA"/>
</dbReference>
<dbReference type="Pfam" id="PF02536">
    <property type="entry name" value="mTERF"/>
    <property type="match status" value="1"/>
</dbReference>
<proteinExistence type="inferred from homology"/>
<gene>
    <name evidence="4" type="ORF">P3X46_032645</name>
</gene>
<keyword evidence="2" id="KW-0805">Transcription regulation</keyword>
<protein>
    <recommendedName>
        <fullName evidence="6">PORR domain-containing protein</fullName>
    </recommendedName>
</protein>
<organism evidence="4 5">
    <name type="scientific">Hevea brasiliensis</name>
    <name type="common">Para rubber tree</name>
    <name type="synonym">Siphonia brasiliensis</name>
    <dbReference type="NCBI Taxonomy" id="3981"/>
    <lineage>
        <taxon>Eukaryota</taxon>
        <taxon>Viridiplantae</taxon>
        <taxon>Streptophyta</taxon>
        <taxon>Embryophyta</taxon>
        <taxon>Tracheophyta</taxon>
        <taxon>Spermatophyta</taxon>
        <taxon>Magnoliopsida</taxon>
        <taxon>eudicotyledons</taxon>
        <taxon>Gunneridae</taxon>
        <taxon>Pentapetalae</taxon>
        <taxon>rosids</taxon>
        <taxon>fabids</taxon>
        <taxon>Malpighiales</taxon>
        <taxon>Euphorbiaceae</taxon>
        <taxon>Crotonoideae</taxon>
        <taxon>Micrandreae</taxon>
        <taxon>Hevea</taxon>
    </lineage>
</organism>
<dbReference type="PANTHER" id="PTHR13068">
    <property type="entry name" value="CGI-12 PROTEIN-RELATED"/>
    <property type="match status" value="1"/>
</dbReference>
<evidence type="ECO:0008006" key="6">
    <source>
        <dbReference type="Google" id="ProtNLM"/>
    </source>
</evidence>
<name>A0ABQ9KDW1_HEVBR</name>
<keyword evidence="3" id="KW-0809">Transit peptide</keyword>
<evidence type="ECO:0000313" key="4">
    <source>
        <dbReference type="EMBL" id="KAJ9135463.1"/>
    </source>
</evidence>
<sequence length="379" mass="43712">MFRFFSKLLLNHTIISFKACYPRYISSLNSASRSNDQQHLTLNYLTNSCGMSLGMAASACKFVRIKSTDKADLVLQLLRAKGFTQSQIACLISRRPQLILLDPDKILRPKIEYFESLGFLAPWLPRALCADPRILAASLKNRILPNAYFLRGFLETEENFILSLKRCFSVLWLDTELMMSKICTLCAFGVPVPSIRRLVVLHPKFLFLGFDSYEEKVGELKEIGIEPMSKTFIYAFSSMSSMGHSKWERKKNVLMSFGWSERDILRAFRAQPLFMTASEKKMKQLMEFYLTKACLQLSDLVRSPFLFMISLERIVIPRCTVLEVLLLKGLIKKDVNVVSALTVSKKRFEKKFFAYFKQDYPELIQAYQAKIFRGFGNKM</sequence>
<dbReference type="InterPro" id="IPR038538">
    <property type="entry name" value="MTERF_sf"/>
</dbReference>
<reference evidence="4 5" key="1">
    <citation type="journal article" date="2023" name="Plant Biotechnol. J.">
        <title>Chromosome-level wild Hevea brasiliensis genome provides new tools for genomic-assisted breeding and valuable loci to elevate rubber yield.</title>
        <authorList>
            <person name="Cheng H."/>
            <person name="Song X."/>
            <person name="Hu Y."/>
            <person name="Wu T."/>
            <person name="Yang Q."/>
            <person name="An Z."/>
            <person name="Feng S."/>
            <person name="Deng Z."/>
            <person name="Wu W."/>
            <person name="Zeng X."/>
            <person name="Tu M."/>
            <person name="Wang X."/>
            <person name="Huang H."/>
        </authorList>
    </citation>
    <scope>NUCLEOTIDE SEQUENCE [LARGE SCALE GENOMIC DNA]</scope>
    <source>
        <strain evidence="4">MT/VB/25A 57/8</strain>
    </source>
</reference>
<dbReference type="Proteomes" id="UP001174677">
    <property type="component" value="Chromosome 18"/>
</dbReference>
<comment type="similarity">
    <text evidence="1">Belongs to the mTERF family.</text>
</comment>